<feature type="region of interest" description="Disordered" evidence="6">
    <location>
        <begin position="739"/>
        <end position="793"/>
    </location>
</feature>
<evidence type="ECO:0000313" key="10">
    <source>
        <dbReference type="Proteomes" id="UP001374579"/>
    </source>
</evidence>
<feature type="region of interest" description="Disordered" evidence="6">
    <location>
        <begin position="234"/>
        <end position="535"/>
    </location>
</feature>
<reference evidence="9 10" key="1">
    <citation type="submission" date="2024-02" db="EMBL/GenBank/DDBJ databases">
        <title>Chromosome-scale genome assembly of the rough periwinkle Littorina saxatilis.</title>
        <authorList>
            <person name="De Jode A."/>
            <person name="Faria R."/>
            <person name="Formenti G."/>
            <person name="Sims Y."/>
            <person name="Smith T.P."/>
            <person name="Tracey A."/>
            <person name="Wood J.M.D."/>
            <person name="Zagrodzka Z.B."/>
            <person name="Johannesson K."/>
            <person name="Butlin R.K."/>
            <person name="Leder E.H."/>
        </authorList>
    </citation>
    <scope>NUCLEOTIDE SEQUENCE [LARGE SCALE GENOMIC DNA]</scope>
    <source>
        <strain evidence="9">Snail1</strain>
        <tissue evidence="9">Muscle</tissue>
    </source>
</reference>
<dbReference type="PANTHER" id="PTHR21646:SF35">
    <property type="match status" value="1"/>
</dbReference>
<keyword evidence="4" id="KW-0862">Zinc</keyword>
<feature type="region of interest" description="Disordered" evidence="6">
    <location>
        <begin position="1"/>
        <end position="38"/>
    </location>
</feature>
<feature type="compositionally biased region" description="Low complexity" evidence="6">
    <location>
        <begin position="375"/>
        <end position="389"/>
    </location>
</feature>
<feature type="compositionally biased region" description="Basic and acidic residues" evidence="6">
    <location>
        <begin position="1029"/>
        <end position="1040"/>
    </location>
</feature>
<evidence type="ECO:0000313" key="9">
    <source>
        <dbReference type="EMBL" id="KAK7090065.1"/>
    </source>
</evidence>
<dbReference type="PROSITE" id="PS00973">
    <property type="entry name" value="USP_2"/>
    <property type="match status" value="1"/>
</dbReference>
<dbReference type="SUPFAM" id="SSF54001">
    <property type="entry name" value="Cysteine proteinases"/>
    <property type="match status" value="2"/>
</dbReference>
<dbReference type="InterPro" id="IPR050185">
    <property type="entry name" value="Ub_carboxyl-term_hydrolase"/>
</dbReference>
<feature type="domain" description="USP" evidence="8">
    <location>
        <begin position="130"/>
        <end position="1519"/>
    </location>
</feature>
<dbReference type="InterPro" id="IPR028889">
    <property type="entry name" value="USP"/>
</dbReference>
<evidence type="ECO:0000256" key="6">
    <source>
        <dbReference type="SAM" id="MobiDB-lite"/>
    </source>
</evidence>
<comment type="caution">
    <text evidence="9">The sequence shown here is derived from an EMBL/GenBank/DDBJ whole genome shotgun (WGS) entry which is preliminary data.</text>
</comment>
<accession>A0AAN9G0Z7</accession>
<proteinExistence type="predicted"/>
<feature type="region of interest" description="Disordered" evidence="6">
    <location>
        <begin position="1581"/>
        <end position="1602"/>
    </location>
</feature>
<evidence type="ECO:0000256" key="4">
    <source>
        <dbReference type="ARBA" id="ARBA00022833"/>
    </source>
</evidence>
<dbReference type="Gene3D" id="3.30.40.10">
    <property type="entry name" value="Zinc/RING finger domain, C3HC4 (zinc finger)"/>
    <property type="match status" value="1"/>
</dbReference>
<evidence type="ECO:0000256" key="1">
    <source>
        <dbReference type="ARBA" id="ARBA00000707"/>
    </source>
</evidence>
<evidence type="ECO:0000259" key="8">
    <source>
        <dbReference type="PROSITE" id="PS50235"/>
    </source>
</evidence>
<feature type="compositionally biased region" description="Polar residues" evidence="6">
    <location>
        <begin position="455"/>
        <end position="465"/>
    </location>
</feature>
<feature type="region of interest" description="Disordered" evidence="6">
    <location>
        <begin position="940"/>
        <end position="1060"/>
    </location>
</feature>
<dbReference type="InterPro" id="IPR013083">
    <property type="entry name" value="Znf_RING/FYVE/PHD"/>
</dbReference>
<feature type="compositionally biased region" description="Polar residues" evidence="6">
    <location>
        <begin position="351"/>
        <end position="367"/>
    </location>
</feature>
<dbReference type="PROSITE" id="PS50235">
    <property type="entry name" value="USP_3"/>
    <property type="match status" value="1"/>
</dbReference>
<evidence type="ECO:0000256" key="3">
    <source>
        <dbReference type="ARBA" id="ARBA00022771"/>
    </source>
</evidence>
<dbReference type="PROSITE" id="PS00972">
    <property type="entry name" value="USP_1"/>
    <property type="match status" value="1"/>
</dbReference>
<dbReference type="InterPro" id="IPR018200">
    <property type="entry name" value="USP_CS"/>
</dbReference>
<feature type="compositionally biased region" description="Polar residues" evidence="6">
    <location>
        <begin position="12"/>
        <end position="25"/>
    </location>
</feature>
<evidence type="ECO:0000256" key="5">
    <source>
        <dbReference type="PROSITE-ProRule" id="PRU00175"/>
    </source>
</evidence>
<name>A0AAN9G0Z7_9CAEN</name>
<comment type="catalytic activity">
    <reaction evidence="1">
        <text>Thiol-dependent hydrolysis of ester, thioester, amide, peptide and isopeptide bonds formed by the C-terminal Gly of ubiquitin (a 76-residue protein attached to proteins as an intracellular targeting signal).</text>
        <dbReference type="EC" id="3.4.19.12"/>
    </reaction>
</comment>
<gene>
    <name evidence="9" type="ORF">V1264_009917</name>
</gene>
<evidence type="ECO:0000256" key="2">
    <source>
        <dbReference type="ARBA" id="ARBA00012759"/>
    </source>
</evidence>
<dbReference type="SUPFAM" id="SSF57850">
    <property type="entry name" value="RING/U-box"/>
    <property type="match status" value="1"/>
</dbReference>
<dbReference type="CDD" id="cd02674">
    <property type="entry name" value="Peptidase_C19R"/>
    <property type="match status" value="1"/>
</dbReference>
<feature type="domain" description="RING-type" evidence="7">
    <location>
        <begin position="1171"/>
        <end position="1215"/>
    </location>
</feature>
<keyword evidence="3 5" id="KW-0479">Metal-binding</keyword>
<dbReference type="GO" id="GO:0016579">
    <property type="term" value="P:protein deubiquitination"/>
    <property type="evidence" value="ECO:0007669"/>
    <property type="project" value="InterPro"/>
</dbReference>
<feature type="compositionally biased region" description="Polar residues" evidence="6">
    <location>
        <begin position="309"/>
        <end position="318"/>
    </location>
</feature>
<feature type="compositionally biased region" description="Polar residues" evidence="6">
    <location>
        <begin position="973"/>
        <end position="985"/>
    </location>
</feature>
<dbReference type="Pfam" id="PF00443">
    <property type="entry name" value="UCH"/>
    <property type="match status" value="2"/>
</dbReference>
<protein>
    <recommendedName>
        <fullName evidence="2">ubiquitinyl hydrolase 1</fullName>
        <ecNumber evidence="2">3.4.19.12</ecNumber>
    </recommendedName>
</protein>
<dbReference type="EC" id="3.4.19.12" evidence="2"/>
<feature type="compositionally biased region" description="Basic and acidic residues" evidence="6">
    <location>
        <begin position="469"/>
        <end position="481"/>
    </location>
</feature>
<dbReference type="PANTHER" id="PTHR21646">
    <property type="entry name" value="UBIQUITIN CARBOXYL-TERMINAL HYDROLASE"/>
    <property type="match status" value="1"/>
</dbReference>
<dbReference type="EMBL" id="JBAMIC010000024">
    <property type="protein sequence ID" value="KAK7090065.1"/>
    <property type="molecule type" value="Genomic_DNA"/>
</dbReference>
<dbReference type="GO" id="GO:0004843">
    <property type="term" value="F:cysteine-type deubiquitinase activity"/>
    <property type="evidence" value="ECO:0007669"/>
    <property type="project" value="UniProtKB-EC"/>
</dbReference>
<dbReference type="InterPro" id="IPR001394">
    <property type="entry name" value="Peptidase_C19_UCH"/>
</dbReference>
<feature type="compositionally biased region" description="Low complexity" evidence="6">
    <location>
        <begin position="234"/>
        <end position="250"/>
    </location>
</feature>
<feature type="compositionally biased region" description="Acidic residues" evidence="6">
    <location>
        <begin position="751"/>
        <end position="778"/>
    </location>
</feature>
<sequence>MDGTDASGAESPANTCTEDNANNSRGGVGGGEASVTVTHNHFPNTEGVLSVANNAQGAGGESNFTGAEMQTMEGAATIVNEIQGCEGPPDFGLDEGSVHFVGPLANPNMAVQTRYVPKDVKDPMAVHGSCGLHNLGNTCFMNAGIQCLASCSPLLKHLFERFKLTESLRGTLTGAFYLLLCKIWSGKYSVVQPVHFKELLGLYHPQFQDYRQHDCQEFLALLLDTLHEQLNQTDTNSSLTTSSTQLPTPSIDAQGQGHLNNEDLADPPVKGDPLESLESAPADTGSKLLCPESLSSEEEPGGNAGEPSPRSSQGQTSMAPEAGQVRSSLKRASSSPAEAVMAALVSEDSNHSTVSAHSTDSEQSSSFKKLKIESEGSSPGSGLSSVSESCDPDSFAADSHSLQASAASSNVAARGKAGADDNNSADPAAGSMEMSPPTNSSIPQRRCIRLDIPTQGASTSSTTETFVRPLRESVDDADTGKTVHRGVGSKKFNNTESPLYVGGSLETATTSTPSTTLQNDLPPSASSPQDSSQRNPLHFYCKETKTLNTNVLVSSYAQGDVAMDSEKFAKMDNRSQIPVSKEVNLLQEALHSLEEDKVEKALIGKTLGSNSGSSNISNPLIADDKLSSASNLVKSVKTRNHSSILRKPAADPNLLNNSYDYEDEVLVGYSGLVGTSLQKGSEPATEGLECVKADAVTVAAVAEKMELASDMVSLEVEKNVQMQALSKLKATLTKSNIREDISDKASTSESTETEEGEMEGEAESSTSEDEKDDEEEEEPPSRGSLVGDNPASPNPAHCFTAADVATANAAWDCYKARNNSVVVDTFQGQFKSTVVCSECDHVSVTYEPFMYLSLPIPHAMERQICVIFVRPHKSTVRYMLTLHKNDKVQRLRHQLQTLTSTENGDVILAEVLNNHISRLLEDNVMLRYVNDTNRTIHAFQMLPPPEMPPEGTSIADMDQQPPHTLHSIPSPLPSATMSQPLSVNVDNEAGDYSSPDKLNTMLNDGRDSPRSRSPGAGPCLSQSEMSVEEGGRSEVTDGGERPAGFITEDDLDQSQPPAADPMLIGTVLWEWNNRDSFLSDPHPNLSAPPTSPTSDHSGNCLPVDLNLNADYCSEFPQSPSSMDVEMDHIPSTADLASSQMWSTLDDVEEDKGEGGHSRGGASGVIDQWQTCAICLEELMDSQLLTHQACSGVFCHTCLEMSAKHSGELANNCPICLCPVDVSRDFVPLASSSTVKCKVRILAVPVTFRSGSQPQGEGEGIANMLQLICGPRLTYVASQQDAIDLYAQVDRVVPFAVPYTLHFTDGQGLRCSRCEYGVHCVGCAVAKEGEVTLQPGDNLTVHFTEAPFKEELEDKMHVTDDASLEHLRSTDPTSIFDCFDAFTQSEVLDEHNPWYCSCCRRNQCAKKTMTVWRYPDNLIIHLKRFVYEDLSSTKIDNRVVFPHTDLDVTRFLAGPSMSFNIYDLYSIVCHHGGANAGHYTAFSCHPMTSIWYHYNDEAVTQQCPGSAEYDSTYVLLYKRQGAPIEFDLVKDIPFGEEEEEEVCDYHSSSTMAVVPYRSPPPSPTQQSTTAIVTFETEGFSIESGNKDASSSAAQNNQNYDFYN</sequence>
<organism evidence="9 10">
    <name type="scientific">Littorina saxatilis</name>
    <dbReference type="NCBI Taxonomy" id="31220"/>
    <lineage>
        <taxon>Eukaryota</taxon>
        <taxon>Metazoa</taxon>
        <taxon>Spiralia</taxon>
        <taxon>Lophotrochozoa</taxon>
        <taxon>Mollusca</taxon>
        <taxon>Gastropoda</taxon>
        <taxon>Caenogastropoda</taxon>
        <taxon>Littorinimorpha</taxon>
        <taxon>Littorinoidea</taxon>
        <taxon>Littorinidae</taxon>
        <taxon>Littorina</taxon>
    </lineage>
</organism>
<dbReference type="GO" id="GO:0008270">
    <property type="term" value="F:zinc ion binding"/>
    <property type="evidence" value="ECO:0007669"/>
    <property type="project" value="UniProtKB-KW"/>
</dbReference>
<evidence type="ECO:0000259" key="7">
    <source>
        <dbReference type="PROSITE" id="PS50089"/>
    </source>
</evidence>
<dbReference type="PROSITE" id="PS50089">
    <property type="entry name" value="ZF_RING_2"/>
    <property type="match status" value="1"/>
</dbReference>
<feature type="compositionally biased region" description="Polar residues" evidence="6">
    <location>
        <begin position="400"/>
        <end position="411"/>
    </location>
</feature>
<dbReference type="InterPro" id="IPR038765">
    <property type="entry name" value="Papain-like_cys_pep_sf"/>
</dbReference>
<feature type="compositionally biased region" description="Low complexity" evidence="6">
    <location>
        <begin position="507"/>
        <end position="533"/>
    </location>
</feature>
<dbReference type="InterPro" id="IPR001841">
    <property type="entry name" value="Znf_RING"/>
</dbReference>
<keyword evidence="10" id="KW-1185">Reference proteome</keyword>
<dbReference type="Gene3D" id="3.90.70.10">
    <property type="entry name" value="Cysteine proteinases"/>
    <property type="match status" value="3"/>
</dbReference>
<keyword evidence="3 5" id="KW-0863">Zinc-finger</keyword>
<feature type="compositionally biased region" description="Polar residues" evidence="6">
    <location>
        <begin position="325"/>
        <end position="336"/>
    </location>
</feature>
<dbReference type="Proteomes" id="UP001374579">
    <property type="component" value="Unassembled WGS sequence"/>
</dbReference>